<keyword evidence="4" id="KW-1185">Reference proteome</keyword>
<keyword evidence="2" id="KW-0472">Membrane</keyword>
<dbReference type="STRING" id="1095776.SAMN04515672_3119"/>
<feature type="transmembrane region" description="Helical" evidence="2">
    <location>
        <begin position="182"/>
        <end position="205"/>
    </location>
</feature>
<dbReference type="AlphaFoldDB" id="A0A1G9BWX5"/>
<keyword evidence="2" id="KW-0812">Transmembrane</keyword>
<dbReference type="EMBL" id="FNFE01000004">
    <property type="protein sequence ID" value="SDK43907.1"/>
    <property type="molecule type" value="Genomic_DNA"/>
</dbReference>
<sequence length="296" mass="32604">MARLRRAVELRRLLPVVAAGLLLIAIAFPMWRITLTAPQYAGRALPVELYAYPRLGGEYAEVQLLNHYVGFYFPDPVYLEPNYEVHENAIAVPEWSFGPLPFVLAAIGSVFVALAPTAEALARRLRYHLMATIVLFAGTLAVVQYRLHQAGHALDPNAPLRGVEGFTPPVIGPYEIANISGYAWLGSGGYLTLTAVALLAVAYLLRDTDATVRDAPALVRSSGERAREYLRRRRGGDDGAQRDSNGGEEREIDRPTAAEPTRSETADSERTRSETADRPPISRTENDRPETEGHRS</sequence>
<feature type="compositionally biased region" description="Basic and acidic residues" evidence="1">
    <location>
        <begin position="229"/>
        <end position="277"/>
    </location>
</feature>
<proteinExistence type="predicted"/>
<feature type="transmembrane region" description="Helical" evidence="2">
    <location>
        <begin position="95"/>
        <end position="115"/>
    </location>
</feature>
<dbReference type="OrthoDB" id="177865at2157"/>
<feature type="transmembrane region" description="Helical" evidence="2">
    <location>
        <begin position="127"/>
        <end position="147"/>
    </location>
</feature>
<name>A0A1G9BWX5_9EURY</name>
<gene>
    <name evidence="3" type="ORF">SAMN04515672_3119</name>
</gene>
<dbReference type="Proteomes" id="UP000198882">
    <property type="component" value="Unassembled WGS sequence"/>
</dbReference>
<feature type="compositionally biased region" description="Basic and acidic residues" evidence="1">
    <location>
        <begin position="284"/>
        <end position="296"/>
    </location>
</feature>
<evidence type="ECO:0000256" key="1">
    <source>
        <dbReference type="SAM" id="MobiDB-lite"/>
    </source>
</evidence>
<evidence type="ECO:0000256" key="2">
    <source>
        <dbReference type="SAM" id="Phobius"/>
    </source>
</evidence>
<organism evidence="3 4">
    <name type="scientific">Natronorubrum texcoconense</name>
    <dbReference type="NCBI Taxonomy" id="1095776"/>
    <lineage>
        <taxon>Archaea</taxon>
        <taxon>Methanobacteriati</taxon>
        <taxon>Methanobacteriota</taxon>
        <taxon>Stenosarchaea group</taxon>
        <taxon>Halobacteria</taxon>
        <taxon>Halobacteriales</taxon>
        <taxon>Natrialbaceae</taxon>
        <taxon>Natronorubrum</taxon>
    </lineage>
</organism>
<keyword evidence="2" id="KW-1133">Transmembrane helix</keyword>
<evidence type="ECO:0000313" key="4">
    <source>
        <dbReference type="Proteomes" id="UP000198882"/>
    </source>
</evidence>
<protein>
    <submittedName>
        <fullName evidence="3">Uncharacterized protein</fullName>
    </submittedName>
</protein>
<dbReference type="RefSeq" id="WP_090308754.1">
    <property type="nucleotide sequence ID" value="NZ_FNFE01000004.1"/>
</dbReference>
<feature type="transmembrane region" description="Helical" evidence="2">
    <location>
        <begin position="12"/>
        <end position="31"/>
    </location>
</feature>
<accession>A0A1G9BWX5</accession>
<evidence type="ECO:0000313" key="3">
    <source>
        <dbReference type="EMBL" id="SDK43907.1"/>
    </source>
</evidence>
<feature type="region of interest" description="Disordered" evidence="1">
    <location>
        <begin position="229"/>
        <end position="296"/>
    </location>
</feature>
<reference evidence="4" key="1">
    <citation type="submission" date="2016-10" db="EMBL/GenBank/DDBJ databases">
        <authorList>
            <person name="Varghese N."/>
            <person name="Submissions S."/>
        </authorList>
    </citation>
    <scope>NUCLEOTIDE SEQUENCE [LARGE SCALE GENOMIC DNA]</scope>
    <source>
        <strain evidence="4">B4,CECT 8067,JCM 17497</strain>
    </source>
</reference>